<sequence length="478" mass="52960">MEQHLYSRIANQMQQHIREGIYKAEDKLPSVRALAKQQQASVSTILAAYGLLEDWGVIEVRPKSGYYVRRNLSKAPEAPSIIQTTNTPEEVSTPDLVMEVIRDSSSPDLISFGAAVPADDFPVINQLKRIFSQKVRTEPFIGIGYDSGKGSDPLRRQLARRAIDAGILVSPEDIVISEGCQAAVGLCLRALSKPGDIVAVETPSYYGLLQLIEALGLKAIEIPSNAEHGMSIEALKLAFEQWPINIVLSIPCFSNPVGALMPDENKQALLDLIYQYDVPLIEDDIYGDLGYGSQRPKALKAFDSKGQVLLCSSVSKTLEPQLGIGWVMPGKYFKLIEYQKFLSSTGSFRLPQMAVAEFLAGGGYDRHLRLAREAYRQRRDRLADLISLHFPEGTRMSSPQGGFVAWIQLPKGIASTKLYKQAREHHILIAPGEIFSSDPKKYPHSIRISYANSWTTEREDAIQTLGQLAKQQITMSSP</sequence>
<dbReference type="CDD" id="cd07377">
    <property type="entry name" value="WHTH_GntR"/>
    <property type="match status" value="1"/>
</dbReference>
<dbReference type="Pfam" id="PF00155">
    <property type="entry name" value="Aminotran_1_2"/>
    <property type="match status" value="1"/>
</dbReference>
<dbReference type="InterPro" id="IPR004839">
    <property type="entry name" value="Aminotransferase_I/II_large"/>
</dbReference>
<feature type="domain" description="HTH gntR-type" evidence="6">
    <location>
        <begin position="3"/>
        <end position="71"/>
    </location>
</feature>
<dbReference type="Pfam" id="PF00392">
    <property type="entry name" value="GntR"/>
    <property type="match status" value="1"/>
</dbReference>
<keyword evidence="4" id="KW-0238">DNA-binding</keyword>
<dbReference type="CDD" id="cd00609">
    <property type="entry name" value="AAT_like"/>
    <property type="match status" value="1"/>
</dbReference>
<evidence type="ECO:0000256" key="3">
    <source>
        <dbReference type="ARBA" id="ARBA00023015"/>
    </source>
</evidence>
<dbReference type="RefSeq" id="WP_265048063.1">
    <property type="nucleotide sequence ID" value="NZ_CP100390.1"/>
</dbReference>
<dbReference type="InterPro" id="IPR015421">
    <property type="entry name" value="PyrdxlP-dep_Trfase_major"/>
</dbReference>
<proteinExistence type="inferred from homology"/>
<dbReference type="SMART" id="SM00345">
    <property type="entry name" value="HTH_GNTR"/>
    <property type="match status" value="1"/>
</dbReference>
<keyword evidence="2" id="KW-0663">Pyridoxal phosphate</keyword>
<reference evidence="7" key="1">
    <citation type="submission" date="2022-06" db="EMBL/GenBank/DDBJ databases">
        <title>Alkalimarinus sp. nov., isolated from gut of a Alitta virens.</title>
        <authorList>
            <person name="Yang A.I."/>
            <person name="Shin N.-R."/>
        </authorList>
    </citation>
    <scope>NUCLEOTIDE SEQUENCE</scope>
    <source>
        <strain evidence="7">A2M4</strain>
    </source>
</reference>
<dbReference type="InterPro" id="IPR051446">
    <property type="entry name" value="HTH_trans_reg/aminotransferase"/>
</dbReference>
<keyword evidence="3" id="KW-0805">Transcription regulation</keyword>
<name>A0ABY6N3G1_9ALTE</name>
<protein>
    <submittedName>
        <fullName evidence="7">PLP-dependent aminotransferase family protein</fullName>
    </submittedName>
</protein>
<dbReference type="PANTHER" id="PTHR46577">
    <property type="entry name" value="HTH-TYPE TRANSCRIPTIONAL REGULATORY PROTEIN GABR"/>
    <property type="match status" value="1"/>
</dbReference>
<dbReference type="Gene3D" id="3.90.1150.10">
    <property type="entry name" value="Aspartate Aminotransferase, domain 1"/>
    <property type="match status" value="1"/>
</dbReference>
<evidence type="ECO:0000256" key="2">
    <source>
        <dbReference type="ARBA" id="ARBA00022898"/>
    </source>
</evidence>
<gene>
    <name evidence="7" type="ORF">NKI27_02170</name>
</gene>
<dbReference type="PROSITE" id="PS50949">
    <property type="entry name" value="HTH_GNTR"/>
    <property type="match status" value="1"/>
</dbReference>
<evidence type="ECO:0000256" key="5">
    <source>
        <dbReference type="ARBA" id="ARBA00023163"/>
    </source>
</evidence>
<evidence type="ECO:0000313" key="7">
    <source>
        <dbReference type="EMBL" id="UZE96579.1"/>
    </source>
</evidence>
<dbReference type="Proteomes" id="UP001163739">
    <property type="component" value="Chromosome"/>
</dbReference>
<dbReference type="Gene3D" id="1.10.10.10">
    <property type="entry name" value="Winged helix-like DNA-binding domain superfamily/Winged helix DNA-binding domain"/>
    <property type="match status" value="1"/>
</dbReference>
<dbReference type="PANTHER" id="PTHR46577:SF2">
    <property type="entry name" value="TRANSCRIPTIONAL REGULATORY PROTEIN"/>
    <property type="match status" value="1"/>
</dbReference>
<dbReference type="GO" id="GO:0008483">
    <property type="term" value="F:transaminase activity"/>
    <property type="evidence" value="ECO:0007669"/>
    <property type="project" value="UniProtKB-KW"/>
</dbReference>
<keyword evidence="5" id="KW-0804">Transcription</keyword>
<evidence type="ECO:0000256" key="1">
    <source>
        <dbReference type="ARBA" id="ARBA00005384"/>
    </source>
</evidence>
<dbReference type="InterPro" id="IPR000524">
    <property type="entry name" value="Tscrpt_reg_HTH_GntR"/>
</dbReference>
<keyword evidence="7" id="KW-0808">Transferase</keyword>
<dbReference type="SUPFAM" id="SSF46785">
    <property type="entry name" value="Winged helix' DNA-binding domain"/>
    <property type="match status" value="1"/>
</dbReference>
<accession>A0ABY6N3G1</accession>
<dbReference type="EMBL" id="CP100390">
    <property type="protein sequence ID" value="UZE96579.1"/>
    <property type="molecule type" value="Genomic_DNA"/>
</dbReference>
<keyword evidence="7" id="KW-0032">Aminotransferase</keyword>
<evidence type="ECO:0000256" key="4">
    <source>
        <dbReference type="ARBA" id="ARBA00023125"/>
    </source>
</evidence>
<organism evidence="7 8">
    <name type="scientific">Alkalimarinus alittae</name>
    <dbReference type="NCBI Taxonomy" id="2961619"/>
    <lineage>
        <taxon>Bacteria</taxon>
        <taxon>Pseudomonadati</taxon>
        <taxon>Pseudomonadota</taxon>
        <taxon>Gammaproteobacteria</taxon>
        <taxon>Alteromonadales</taxon>
        <taxon>Alteromonadaceae</taxon>
        <taxon>Alkalimarinus</taxon>
    </lineage>
</organism>
<dbReference type="SUPFAM" id="SSF53383">
    <property type="entry name" value="PLP-dependent transferases"/>
    <property type="match status" value="1"/>
</dbReference>
<dbReference type="Gene3D" id="3.40.640.10">
    <property type="entry name" value="Type I PLP-dependent aspartate aminotransferase-like (Major domain)"/>
    <property type="match status" value="1"/>
</dbReference>
<dbReference type="InterPro" id="IPR015422">
    <property type="entry name" value="PyrdxlP-dep_Trfase_small"/>
</dbReference>
<dbReference type="InterPro" id="IPR036390">
    <property type="entry name" value="WH_DNA-bd_sf"/>
</dbReference>
<dbReference type="InterPro" id="IPR036388">
    <property type="entry name" value="WH-like_DNA-bd_sf"/>
</dbReference>
<comment type="similarity">
    <text evidence="1">In the C-terminal section; belongs to the class-I pyridoxal-phosphate-dependent aminotransferase family.</text>
</comment>
<evidence type="ECO:0000313" key="8">
    <source>
        <dbReference type="Proteomes" id="UP001163739"/>
    </source>
</evidence>
<dbReference type="InterPro" id="IPR015424">
    <property type="entry name" value="PyrdxlP-dep_Trfase"/>
</dbReference>
<keyword evidence="8" id="KW-1185">Reference proteome</keyword>
<evidence type="ECO:0000259" key="6">
    <source>
        <dbReference type="PROSITE" id="PS50949"/>
    </source>
</evidence>